<evidence type="ECO:0000313" key="1">
    <source>
        <dbReference type="EMBL" id="KAG8155931.1"/>
    </source>
</evidence>
<organism evidence="1 2">
    <name type="scientific">Oedothorax gibbosus</name>
    <dbReference type="NCBI Taxonomy" id="931172"/>
    <lineage>
        <taxon>Eukaryota</taxon>
        <taxon>Metazoa</taxon>
        <taxon>Ecdysozoa</taxon>
        <taxon>Arthropoda</taxon>
        <taxon>Chelicerata</taxon>
        <taxon>Arachnida</taxon>
        <taxon>Araneae</taxon>
        <taxon>Araneomorphae</taxon>
        <taxon>Entelegynae</taxon>
        <taxon>Araneoidea</taxon>
        <taxon>Linyphiidae</taxon>
        <taxon>Erigoninae</taxon>
        <taxon>Oedothorax</taxon>
    </lineage>
</organism>
<protein>
    <submittedName>
        <fullName evidence="1">Uncharacterized protein</fullName>
    </submittedName>
</protein>
<feature type="non-terminal residue" evidence="1">
    <location>
        <position position="1"/>
    </location>
</feature>
<evidence type="ECO:0000313" key="2">
    <source>
        <dbReference type="Proteomes" id="UP000827092"/>
    </source>
</evidence>
<accession>A0AAV6TDI1</accession>
<name>A0AAV6TDI1_9ARAC</name>
<reference evidence="1 2" key="1">
    <citation type="journal article" date="2022" name="Nat. Ecol. Evol.">
        <title>A masculinizing supergene underlies an exaggerated male reproductive morph in a spider.</title>
        <authorList>
            <person name="Hendrickx F."/>
            <person name="De Corte Z."/>
            <person name="Sonet G."/>
            <person name="Van Belleghem S.M."/>
            <person name="Kostlbacher S."/>
            <person name="Vangestel C."/>
        </authorList>
    </citation>
    <scope>NUCLEOTIDE SEQUENCE [LARGE SCALE GENOMIC DNA]</scope>
    <source>
        <strain evidence="1">W744_W776</strain>
    </source>
</reference>
<gene>
    <name evidence="1" type="ORF">JTE90_027498</name>
</gene>
<dbReference type="Proteomes" id="UP000827092">
    <property type="component" value="Unassembled WGS sequence"/>
</dbReference>
<comment type="caution">
    <text evidence="1">The sequence shown here is derived from an EMBL/GenBank/DDBJ whole genome shotgun (WGS) entry which is preliminary data.</text>
</comment>
<dbReference type="EMBL" id="JAFNEN010006444">
    <property type="protein sequence ID" value="KAG8155931.1"/>
    <property type="molecule type" value="Genomic_DNA"/>
</dbReference>
<sequence>LQSSRLSLEFCYYHQDLHSVAAPGGLTPGTLQRRHHCDLLLTESGVISSTGEALP</sequence>
<keyword evidence="2" id="KW-1185">Reference proteome</keyword>
<dbReference type="AlphaFoldDB" id="A0AAV6TDI1"/>
<proteinExistence type="predicted"/>